<feature type="region of interest" description="Disordered" evidence="1">
    <location>
        <begin position="62"/>
        <end position="99"/>
    </location>
</feature>
<sequence length="153" mass="15436">MTRPLLILIAGPYRSGTGGDPAAIARNLERLEEAAAPLHRLGHVPMIGEWVALPVLRGLADAGPGAADASTTSEGAATPEGAADGGATATEGGPAAEAGDGDVMYEVARRLLQHCDGVLRLPGASQGADTDVAIARERGLPVWFDLADVPPAA</sequence>
<protein>
    <recommendedName>
        <fullName evidence="4">DUF4406 domain-containing protein</fullName>
    </recommendedName>
</protein>
<evidence type="ECO:0000256" key="1">
    <source>
        <dbReference type="SAM" id="MobiDB-lite"/>
    </source>
</evidence>
<evidence type="ECO:0000313" key="3">
    <source>
        <dbReference type="Proteomes" id="UP000549913"/>
    </source>
</evidence>
<evidence type="ECO:0008006" key="4">
    <source>
        <dbReference type="Google" id="ProtNLM"/>
    </source>
</evidence>
<gene>
    <name evidence="2" type="ORF">BJ984_000526</name>
</gene>
<evidence type="ECO:0000313" key="2">
    <source>
        <dbReference type="EMBL" id="NYD69368.1"/>
    </source>
</evidence>
<dbReference type="Gene3D" id="3.40.50.10400">
    <property type="entry name" value="Hypothetical protein PA1492"/>
    <property type="match status" value="1"/>
</dbReference>
<name>A0A852S7Y4_9MICO</name>
<keyword evidence="3" id="KW-1185">Reference proteome</keyword>
<dbReference type="Proteomes" id="UP000549913">
    <property type="component" value="Unassembled WGS sequence"/>
</dbReference>
<dbReference type="EMBL" id="JACCBM010000001">
    <property type="protein sequence ID" value="NYD69368.1"/>
    <property type="molecule type" value="Genomic_DNA"/>
</dbReference>
<accession>A0A852S7Y4</accession>
<comment type="caution">
    <text evidence="2">The sequence shown here is derived from an EMBL/GenBank/DDBJ whole genome shotgun (WGS) entry which is preliminary data.</text>
</comment>
<proteinExistence type="predicted"/>
<reference evidence="2 3" key="1">
    <citation type="submission" date="2020-07" db="EMBL/GenBank/DDBJ databases">
        <title>Sequencing the genomes of 1000 actinobacteria strains.</title>
        <authorList>
            <person name="Klenk H.-P."/>
        </authorList>
    </citation>
    <scope>NUCLEOTIDE SEQUENCE [LARGE SCALE GENOMIC DNA]</scope>
    <source>
        <strain evidence="2 3">DSM 26474</strain>
    </source>
</reference>
<dbReference type="AlphaFoldDB" id="A0A852S7Y4"/>
<organism evidence="2 3">
    <name type="scientific">Herbiconiux flava</name>
    <dbReference type="NCBI Taxonomy" id="881268"/>
    <lineage>
        <taxon>Bacteria</taxon>
        <taxon>Bacillati</taxon>
        <taxon>Actinomycetota</taxon>
        <taxon>Actinomycetes</taxon>
        <taxon>Micrococcales</taxon>
        <taxon>Microbacteriaceae</taxon>
        <taxon>Herbiconiux</taxon>
    </lineage>
</organism>
<dbReference type="RefSeq" id="WP_179546712.1">
    <property type="nucleotide sequence ID" value="NZ_BSEW01000001.1"/>
</dbReference>